<evidence type="ECO:0000256" key="1">
    <source>
        <dbReference type="ARBA" id="ARBA00023125"/>
    </source>
</evidence>
<dbReference type="InterPro" id="IPR010982">
    <property type="entry name" value="Lambda_DNA-bd_dom_sf"/>
</dbReference>
<evidence type="ECO:0000313" key="3">
    <source>
        <dbReference type="EMBL" id="SHH06550.1"/>
    </source>
</evidence>
<dbReference type="CDD" id="cd00093">
    <property type="entry name" value="HTH_XRE"/>
    <property type="match status" value="1"/>
</dbReference>
<dbReference type="PROSITE" id="PS50943">
    <property type="entry name" value="HTH_CROC1"/>
    <property type="match status" value="1"/>
</dbReference>
<dbReference type="PANTHER" id="PTHR46558">
    <property type="entry name" value="TRACRIPTIONAL REGULATORY PROTEIN-RELATED-RELATED"/>
    <property type="match status" value="1"/>
</dbReference>
<organism evidence="3 4">
    <name type="scientific">Tepidibacter thalassicus DSM 15285</name>
    <dbReference type="NCBI Taxonomy" id="1123350"/>
    <lineage>
        <taxon>Bacteria</taxon>
        <taxon>Bacillati</taxon>
        <taxon>Bacillota</taxon>
        <taxon>Clostridia</taxon>
        <taxon>Peptostreptococcales</taxon>
        <taxon>Peptostreptococcaceae</taxon>
        <taxon>Tepidibacter</taxon>
    </lineage>
</organism>
<gene>
    <name evidence="3" type="ORF">SAMN02744040_00666</name>
</gene>
<keyword evidence="1" id="KW-0238">DNA-binding</keyword>
<dbReference type="Pfam" id="PF01381">
    <property type="entry name" value="HTH_3"/>
    <property type="match status" value="1"/>
</dbReference>
<dbReference type="Proteomes" id="UP000242520">
    <property type="component" value="Unassembled WGS sequence"/>
</dbReference>
<accession>A0A1M5PXZ3</accession>
<dbReference type="OrthoDB" id="9801008at2"/>
<dbReference type="SUPFAM" id="SSF47413">
    <property type="entry name" value="lambda repressor-like DNA-binding domains"/>
    <property type="match status" value="1"/>
</dbReference>
<dbReference type="AlphaFoldDB" id="A0A1M5PXZ3"/>
<name>A0A1M5PXZ3_9FIRM</name>
<dbReference type="RefSeq" id="WP_072723627.1">
    <property type="nucleotide sequence ID" value="NZ_FQXH01000007.1"/>
</dbReference>
<feature type="domain" description="HTH cro/C1-type" evidence="2">
    <location>
        <begin position="9"/>
        <end position="63"/>
    </location>
</feature>
<evidence type="ECO:0000313" key="4">
    <source>
        <dbReference type="Proteomes" id="UP000242520"/>
    </source>
</evidence>
<protein>
    <submittedName>
        <fullName evidence="3">Helix-turn-helix</fullName>
    </submittedName>
</protein>
<dbReference type="EMBL" id="FQXH01000007">
    <property type="protein sequence ID" value="SHH06550.1"/>
    <property type="molecule type" value="Genomic_DNA"/>
</dbReference>
<reference evidence="4" key="1">
    <citation type="submission" date="2016-11" db="EMBL/GenBank/DDBJ databases">
        <authorList>
            <person name="Varghese N."/>
            <person name="Submissions S."/>
        </authorList>
    </citation>
    <scope>NUCLEOTIDE SEQUENCE [LARGE SCALE GENOMIC DNA]</scope>
    <source>
        <strain evidence="4">DSM 15285</strain>
    </source>
</reference>
<dbReference type="InterPro" id="IPR001387">
    <property type="entry name" value="Cro/C1-type_HTH"/>
</dbReference>
<dbReference type="GO" id="GO:0003677">
    <property type="term" value="F:DNA binding"/>
    <property type="evidence" value="ECO:0007669"/>
    <property type="project" value="UniProtKB-KW"/>
</dbReference>
<sequence>MKDIISNRLKFIRLSLKMSQKNFSNFLNISLRTYQSIEQGRKHPGLITIIKIANKLGVSLDWLLGRDLKYIYGTDADIIELIKFKTSNKYQNK</sequence>
<dbReference type="Gene3D" id="1.10.260.40">
    <property type="entry name" value="lambda repressor-like DNA-binding domains"/>
    <property type="match status" value="1"/>
</dbReference>
<proteinExistence type="predicted"/>
<dbReference type="STRING" id="1123350.SAMN02744040_00666"/>
<dbReference type="PANTHER" id="PTHR46558:SF14">
    <property type="entry name" value="HTH-TYPE TRANSCRIPTIONAL REGULATOR ANSR"/>
    <property type="match status" value="1"/>
</dbReference>
<keyword evidence="4" id="KW-1185">Reference proteome</keyword>
<dbReference type="SMART" id="SM00530">
    <property type="entry name" value="HTH_XRE"/>
    <property type="match status" value="1"/>
</dbReference>
<evidence type="ECO:0000259" key="2">
    <source>
        <dbReference type="PROSITE" id="PS50943"/>
    </source>
</evidence>